<evidence type="ECO:0000256" key="1">
    <source>
        <dbReference type="ARBA" id="ARBA00007357"/>
    </source>
</evidence>
<dbReference type="InterPro" id="IPR000718">
    <property type="entry name" value="Peptidase_M13"/>
</dbReference>
<comment type="similarity">
    <text evidence="1">Belongs to the peptidase M13 family.</text>
</comment>
<proteinExistence type="inferred from homology"/>
<reference evidence="4" key="1">
    <citation type="submission" date="2022-11" db="UniProtKB">
        <authorList>
            <consortium name="WormBaseParasite"/>
        </authorList>
    </citation>
    <scope>IDENTIFICATION</scope>
</reference>
<dbReference type="Pfam" id="PF01431">
    <property type="entry name" value="Peptidase_M13"/>
    <property type="match status" value="1"/>
</dbReference>
<dbReference type="WBParaSite" id="nRc.2.0.1.t11077-RA">
    <property type="protein sequence ID" value="nRc.2.0.1.t11077-RA"/>
    <property type="gene ID" value="nRc.2.0.1.g11077"/>
</dbReference>
<dbReference type="GO" id="GO:0016485">
    <property type="term" value="P:protein processing"/>
    <property type="evidence" value="ECO:0007669"/>
    <property type="project" value="TreeGrafter"/>
</dbReference>
<dbReference type="InterPro" id="IPR024079">
    <property type="entry name" value="MetalloPept_cat_dom_sf"/>
</dbReference>
<keyword evidence="3" id="KW-1185">Reference proteome</keyword>
<sequence length="97" mass="11105">MAYKFATQTMGTEPLLDDLLDYTSDQIFFISMARTWCSSDSKTAYLLENDEHSPPKARIERSLSNFRAFAKTFNCPMGSKYAPIKTCSLWGNFWEPA</sequence>
<organism evidence="3 4">
    <name type="scientific">Romanomermis culicivorax</name>
    <name type="common">Nematode worm</name>
    <dbReference type="NCBI Taxonomy" id="13658"/>
    <lineage>
        <taxon>Eukaryota</taxon>
        <taxon>Metazoa</taxon>
        <taxon>Ecdysozoa</taxon>
        <taxon>Nematoda</taxon>
        <taxon>Enoplea</taxon>
        <taxon>Dorylaimia</taxon>
        <taxon>Mermithida</taxon>
        <taxon>Mermithoidea</taxon>
        <taxon>Mermithidae</taxon>
        <taxon>Romanomermis</taxon>
    </lineage>
</organism>
<dbReference type="PROSITE" id="PS51885">
    <property type="entry name" value="NEPRILYSIN"/>
    <property type="match status" value="1"/>
</dbReference>
<feature type="domain" description="Peptidase M13 C-terminal" evidence="2">
    <location>
        <begin position="2"/>
        <end position="88"/>
    </location>
</feature>
<dbReference type="SUPFAM" id="SSF55486">
    <property type="entry name" value="Metalloproteases ('zincins'), catalytic domain"/>
    <property type="match status" value="1"/>
</dbReference>
<name>A0A915IB14_ROMCU</name>
<dbReference type="Proteomes" id="UP000887565">
    <property type="component" value="Unplaced"/>
</dbReference>
<evidence type="ECO:0000313" key="4">
    <source>
        <dbReference type="WBParaSite" id="nRc.2.0.1.t11077-RA"/>
    </source>
</evidence>
<dbReference type="PANTHER" id="PTHR11733:SF167">
    <property type="entry name" value="FI17812P1-RELATED"/>
    <property type="match status" value="1"/>
</dbReference>
<evidence type="ECO:0000313" key="3">
    <source>
        <dbReference type="Proteomes" id="UP000887565"/>
    </source>
</evidence>
<dbReference type="GO" id="GO:0005886">
    <property type="term" value="C:plasma membrane"/>
    <property type="evidence" value="ECO:0007669"/>
    <property type="project" value="TreeGrafter"/>
</dbReference>
<dbReference type="Gene3D" id="3.40.390.10">
    <property type="entry name" value="Collagenase (Catalytic Domain)"/>
    <property type="match status" value="1"/>
</dbReference>
<accession>A0A915IB14</accession>
<evidence type="ECO:0000259" key="2">
    <source>
        <dbReference type="Pfam" id="PF01431"/>
    </source>
</evidence>
<dbReference type="InterPro" id="IPR018497">
    <property type="entry name" value="Peptidase_M13_C"/>
</dbReference>
<protein>
    <submittedName>
        <fullName evidence="4">Peptidase M13 C-terminal domain-containing protein</fullName>
    </submittedName>
</protein>
<dbReference type="GO" id="GO:0004222">
    <property type="term" value="F:metalloendopeptidase activity"/>
    <property type="evidence" value="ECO:0007669"/>
    <property type="project" value="InterPro"/>
</dbReference>
<dbReference type="AlphaFoldDB" id="A0A915IB14"/>
<dbReference type="PANTHER" id="PTHR11733">
    <property type="entry name" value="ZINC METALLOPROTEASE FAMILY M13 NEPRILYSIN-RELATED"/>
    <property type="match status" value="1"/>
</dbReference>
<dbReference type="OMA" id="CHTRRRI"/>